<accession>A0A081K929</accession>
<evidence type="ECO:0000256" key="1">
    <source>
        <dbReference type="SAM" id="MobiDB-lite"/>
    </source>
</evidence>
<feature type="compositionally biased region" description="Basic and acidic residues" evidence="1">
    <location>
        <begin position="109"/>
        <end position="118"/>
    </location>
</feature>
<dbReference type="EMBL" id="JOJP01000001">
    <property type="protein sequence ID" value="KEI70655.1"/>
    <property type="molecule type" value="Genomic_DNA"/>
</dbReference>
<dbReference type="Proteomes" id="UP000027997">
    <property type="component" value="Unassembled WGS sequence"/>
</dbReference>
<gene>
    <name evidence="2" type="ORF">GV64_07790</name>
</gene>
<keyword evidence="3" id="KW-1185">Reference proteome</keyword>
<organism evidence="2 3">
    <name type="scientific">Endozoicomonas elysicola</name>
    <dbReference type="NCBI Taxonomy" id="305900"/>
    <lineage>
        <taxon>Bacteria</taxon>
        <taxon>Pseudomonadati</taxon>
        <taxon>Pseudomonadota</taxon>
        <taxon>Gammaproteobacteria</taxon>
        <taxon>Oceanospirillales</taxon>
        <taxon>Endozoicomonadaceae</taxon>
        <taxon>Endozoicomonas</taxon>
    </lineage>
</organism>
<proteinExistence type="predicted"/>
<dbReference type="AlphaFoldDB" id="A0A081K929"/>
<comment type="caution">
    <text evidence="2">The sequence shown here is derived from an EMBL/GenBank/DDBJ whole genome shotgun (WGS) entry which is preliminary data.</text>
</comment>
<feature type="region of interest" description="Disordered" evidence="1">
    <location>
        <begin position="95"/>
        <end position="138"/>
    </location>
</feature>
<feature type="compositionally biased region" description="Polar residues" evidence="1">
    <location>
        <begin position="119"/>
        <end position="138"/>
    </location>
</feature>
<sequence length="575" mass="65599">MNVQPSTEAYLTPQQPSELHSFLVKKANESRAASWVDKKNRILEINSWHSLSAEWDIDPKKLLIEICHAKDIKGVSNHSRYQLLRQETELVNKMVSNTASRNQHTPYQRPERYKESESPKQQFPHQHSSSRLGRATATTQNVTSSTAQLYCCNFLENQAEIGLSVIWADRNQGILKVINSSQLKSEWYSFQQRYGVANGETLQGALKKESEKGDIIFLKNPDSQDEPVFQLKHRNYPASTIAVANNCQRTLPTEKSTTSHTSTSTLQDAAVAIEDISPGTLKNIIDIWKKAEGELPDSPIKELPPPVYSHSTSKVEPTTSVFNTPKTCEGCLSFIFSDADSHQRFAKWHNRSNGELTINIDKLTHHWLSLHSPGYTHQTGFDFVARFFATQNYWTYDTGRNVYCLNGQHPVTRQALIMTNMKGSRLSSTTQLPDFPNPSVQHMPHCTSEVGDGNQPLIFPSQSFSEPPKNSMLEWIMQDIYGYRKFTQWHEILRNELKLDLNALQIYWNTNLQFFGLENIHPRTAYNSINELVNLGLCQYNHQTGILTLNDYNPPQVKTHFQPTALFMKLNNSQL</sequence>
<protein>
    <submittedName>
        <fullName evidence="2">Uncharacterized protein</fullName>
    </submittedName>
</protein>
<feature type="compositionally biased region" description="Polar residues" evidence="1">
    <location>
        <begin position="95"/>
        <end position="106"/>
    </location>
</feature>
<name>A0A081K929_9GAMM</name>
<evidence type="ECO:0000313" key="3">
    <source>
        <dbReference type="Proteomes" id="UP000027997"/>
    </source>
</evidence>
<evidence type="ECO:0000313" key="2">
    <source>
        <dbReference type="EMBL" id="KEI70655.1"/>
    </source>
</evidence>
<reference evidence="2 3" key="1">
    <citation type="submission" date="2014-06" db="EMBL/GenBank/DDBJ databases">
        <title>Whole Genome Sequences of Three Symbiotic Endozoicomonas Bacteria.</title>
        <authorList>
            <person name="Neave M.J."/>
            <person name="Apprill A."/>
            <person name="Voolstra C.R."/>
        </authorList>
    </citation>
    <scope>NUCLEOTIDE SEQUENCE [LARGE SCALE GENOMIC DNA]</scope>
    <source>
        <strain evidence="2 3">DSM 22380</strain>
    </source>
</reference>